<keyword evidence="2 8" id="KW-0812">Transmembrane</keyword>
<keyword evidence="4 8" id="KW-0472">Membrane</keyword>
<dbReference type="EMBL" id="JBFRUW010000018">
    <property type="protein sequence ID" value="MFA0567983.1"/>
    <property type="molecule type" value="Genomic_DNA"/>
</dbReference>
<proteinExistence type="inferred from homology"/>
<evidence type="ECO:0000259" key="10">
    <source>
        <dbReference type="PROSITE" id="PS50885"/>
    </source>
</evidence>
<accession>A0ABV4N9E7</accession>
<feature type="domain" description="HAMP" evidence="10">
    <location>
        <begin position="334"/>
        <end position="387"/>
    </location>
</feature>
<evidence type="ECO:0000256" key="7">
    <source>
        <dbReference type="PROSITE-ProRule" id="PRU00284"/>
    </source>
</evidence>
<dbReference type="InterPro" id="IPR010910">
    <property type="entry name" value="Nitrate/nitrite_sensing_bac"/>
</dbReference>
<evidence type="ECO:0000256" key="8">
    <source>
        <dbReference type="SAM" id="Phobius"/>
    </source>
</evidence>
<evidence type="ECO:0000256" key="3">
    <source>
        <dbReference type="ARBA" id="ARBA00022989"/>
    </source>
</evidence>
<dbReference type="SMART" id="SM00283">
    <property type="entry name" value="MA"/>
    <property type="match status" value="1"/>
</dbReference>
<protein>
    <submittedName>
        <fullName evidence="12">Methyl-accepting chemotaxis protein</fullName>
    </submittedName>
</protein>
<gene>
    <name evidence="12" type="ORF">AB4566_06815</name>
</gene>
<evidence type="ECO:0000313" key="12">
    <source>
        <dbReference type="EMBL" id="MFA0567983.1"/>
    </source>
</evidence>
<keyword evidence="13" id="KW-1185">Reference proteome</keyword>
<feature type="transmembrane region" description="Helical" evidence="8">
    <location>
        <begin position="12"/>
        <end position="34"/>
    </location>
</feature>
<keyword evidence="5 7" id="KW-0807">Transducer</keyword>
<dbReference type="PROSITE" id="PS50111">
    <property type="entry name" value="CHEMOTAXIS_TRANSDUC_2"/>
    <property type="match status" value="1"/>
</dbReference>
<dbReference type="Pfam" id="PF00015">
    <property type="entry name" value="MCPsignal"/>
    <property type="match status" value="1"/>
</dbReference>
<comment type="subcellular location">
    <subcellularLocation>
        <location evidence="1">Membrane</location>
        <topology evidence="1">Multi-pass membrane protein</topology>
    </subcellularLocation>
</comment>
<organism evidence="12 13">
    <name type="scientific">Vibrio gallaecicus</name>
    <dbReference type="NCBI Taxonomy" id="552386"/>
    <lineage>
        <taxon>Bacteria</taxon>
        <taxon>Pseudomonadati</taxon>
        <taxon>Pseudomonadota</taxon>
        <taxon>Gammaproteobacteria</taxon>
        <taxon>Vibrionales</taxon>
        <taxon>Vibrionaceae</taxon>
        <taxon>Vibrio</taxon>
    </lineage>
</organism>
<feature type="transmembrane region" description="Helical" evidence="8">
    <location>
        <begin position="309"/>
        <end position="333"/>
    </location>
</feature>
<dbReference type="PANTHER" id="PTHR32089:SF119">
    <property type="entry name" value="METHYL-ACCEPTING CHEMOTAXIS PROTEIN CTPL"/>
    <property type="match status" value="1"/>
</dbReference>
<feature type="domain" description="NIT" evidence="11">
    <location>
        <begin position="54"/>
        <end position="303"/>
    </location>
</feature>
<dbReference type="Gene3D" id="1.10.287.950">
    <property type="entry name" value="Methyl-accepting chemotaxis protein"/>
    <property type="match status" value="1"/>
</dbReference>
<evidence type="ECO:0000256" key="5">
    <source>
        <dbReference type="ARBA" id="ARBA00023224"/>
    </source>
</evidence>
<dbReference type="InterPro" id="IPR004089">
    <property type="entry name" value="MCPsignal_dom"/>
</dbReference>
<feature type="domain" description="Methyl-accepting transducer" evidence="9">
    <location>
        <begin position="392"/>
        <end position="628"/>
    </location>
</feature>
<evidence type="ECO:0000256" key="1">
    <source>
        <dbReference type="ARBA" id="ARBA00004141"/>
    </source>
</evidence>
<sequence length="665" mass="72604">MNSILRRFPLYLVVTFIAGVPLLISLILAILSVFDYREQANTSNQDQEAVLLVALYDNLAHNIAVERGLSAGVLGSKGNPTQVSNLNKQRKVADKHIDALIQYTPQYLSQELTLKLSKDIQQRLRTISDIRSQVDSLKPKASPFAYYSDINQLAIDNSAMLLANISNAEITTVGASLISIVTMKEKAGQVRGALNGVFARGSATPKLFTNIQGYIEQGSYAMRNARIEMPDVYKSQLTSLTQQDSWKQVVNIQNSFLAQSNHLDSVKGPDASAWFSLATDRIKLLNGLRSDLQESMINKSNSNAEHANFLSNLFILLIIIVGSILLLSIILCVQNLKKRVGFLTSNLGQMSTQRDLTVQLNMDGKDEISQISSSIDALTVNIKNLLSDVTKTNEHSTIRLETIVSNSHNLGRSSQATTAKCENIATAMTELSQSSLEIASSAERALSETSDMKGQVTDCLNQSEASFASVEGLLAQISETQNCMTELEKDTHSIGQIVASIQGISEQTNLLALNAAIEAARAGEHGRGFAVVSSEVRDLAQRSKDATENISQLLEKITENTRRSVNNMDKSREASDGTYQSVHVVNGSVQQLESVIEQLSEHITSIANSTIEQSKASEEVDKDVDTLSEIAQSTGTLANDLNTIVDDYKVEVADVQRKLSEFKLG</sequence>
<comment type="similarity">
    <text evidence="6">Belongs to the methyl-accepting chemotaxis (MCP) protein family.</text>
</comment>
<evidence type="ECO:0000259" key="9">
    <source>
        <dbReference type="PROSITE" id="PS50111"/>
    </source>
</evidence>
<dbReference type="PROSITE" id="PS50906">
    <property type="entry name" value="NIT"/>
    <property type="match status" value="1"/>
</dbReference>
<dbReference type="PROSITE" id="PS50885">
    <property type="entry name" value="HAMP"/>
    <property type="match status" value="1"/>
</dbReference>
<comment type="caution">
    <text evidence="12">The sequence shown here is derived from an EMBL/GenBank/DDBJ whole genome shotgun (WGS) entry which is preliminary data.</text>
</comment>
<keyword evidence="3 8" id="KW-1133">Transmembrane helix</keyword>
<evidence type="ECO:0000259" key="11">
    <source>
        <dbReference type="PROSITE" id="PS50906"/>
    </source>
</evidence>
<dbReference type="InterPro" id="IPR013587">
    <property type="entry name" value="Nitrate/nitrite_sensing"/>
</dbReference>
<dbReference type="Pfam" id="PF08376">
    <property type="entry name" value="NIT"/>
    <property type="match status" value="1"/>
</dbReference>
<evidence type="ECO:0000256" key="4">
    <source>
        <dbReference type="ARBA" id="ARBA00023136"/>
    </source>
</evidence>
<dbReference type="InterPro" id="IPR003660">
    <property type="entry name" value="HAMP_dom"/>
</dbReference>
<name>A0ABV4N9E7_9VIBR</name>
<dbReference type="SUPFAM" id="SSF58104">
    <property type="entry name" value="Methyl-accepting chemotaxis protein (MCP) signaling domain"/>
    <property type="match status" value="1"/>
</dbReference>
<evidence type="ECO:0000313" key="13">
    <source>
        <dbReference type="Proteomes" id="UP001570417"/>
    </source>
</evidence>
<dbReference type="Proteomes" id="UP001570417">
    <property type="component" value="Unassembled WGS sequence"/>
</dbReference>
<dbReference type="PANTHER" id="PTHR32089">
    <property type="entry name" value="METHYL-ACCEPTING CHEMOTAXIS PROTEIN MCPB"/>
    <property type="match status" value="1"/>
</dbReference>
<evidence type="ECO:0000256" key="6">
    <source>
        <dbReference type="ARBA" id="ARBA00029447"/>
    </source>
</evidence>
<evidence type="ECO:0000256" key="2">
    <source>
        <dbReference type="ARBA" id="ARBA00022692"/>
    </source>
</evidence>
<dbReference type="RefSeq" id="WP_372265489.1">
    <property type="nucleotide sequence ID" value="NZ_JBFRUW010000018.1"/>
</dbReference>
<reference evidence="12 13" key="1">
    <citation type="journal article" date="2024" name="ISME J.">
        <title>Tailless and filamentous prophages are predominant in marine Vibrio.</title>
        <authorList>
            <person name="Steensen K."/>
            <person name="Seneca J."/>
            <person name="Bartlau N."/>
            <person name="Yu X.A."/>
            <person name="Hussain F.A."/>
            <person name="Polz M.F."/>
        </authorList>
    </citation>
    <scope>NUCLEOTIDE SEQUENCE [LARGE SCALE GENOMIC DNA]</scope>
    <source>
        <strain evidence="12 13">10N.222.51.A1</strain>
    </source>
</reference>